<dbReference type="AlphaFoldDB" id="A0A915LW08"/>
<proteinExistence type="predicted"/>
<name>A0A915LW08_MELJA</name>
<organism evidence="3 4">
    <name type="scientific">Meloidogyne javanica</name>
    <name type="common">Root-knot nematode worm</name>
    <dbReference type="NCBI Taxonomy" id="6303"/>
    <lineage>
        <taxon>Eukaryota</taxon>
        <taxon>Metazoa</taxon>
        <taxon>Ecdysozoa</taxon>
        <taxon>Nematoda</taxon>
        <taxon>Chromadorea</taxon>
        <taxon>Rhabditida</taxon>
        <taxon>Tylenchina</taxon>
        <taxon>Tylenchomorpha</taxon>
        <taxon>Tylenchoidea</taxon>
        <taxon>Meloidogynidae</taxon>
        <taxon>Meloidogyninae</taxon>
        <taxon>Meloidogyne</taxon>
        <taxon>Meloidogyne incognita group</taxon>
    </lineage>
</organism>
<keyword evidence="3" id="KW-1185">Reference proteome</keyword>
<keyword evidence="2" id="KW-0732">Signal</keyword>
<feature type="region of interest" description="Disordered" evidence="1">
    <location>
        <begin position="136"/>
        <end position="197"/>
    </location>
</feature>
<evidence type="ECO:0000256" key="2">
    <source>
        <dbReference type="SAM" id="SignalP"/>
    </source>
</evidence>
<dbReference type="Proteomes" id="UP000887561">
    <property type="component" value="Unplaced"/>
</dbReference>
<feature type="region of interest" description="Disordered" evidence="1">
    <location>
        <begin position="73"/>
        <end position="93"/>
    </location>
</feature>
<feature type="chain" id="PRO_5037203261" evidence="2">
    <location>
        <begin position="18"/>
        <end position="511"/>
    </location>
</feature>
<evidence type="ECO:0000256" key="1">
    <source>
        <dbReference type="SAM" id="MobiDB-lite"/>
    </source>
</evidence>
<protein>
    <submittedName>
        <fullName evidence="4">Uncharacterized protein</fullName>
    </submittedName>
</protein>
<accession>A0A915LW08</accession>
<feature type="signal peptide" evidence="2">
    <location>
        <begin position="1"/>
        <end position="17"/>
    </location>
</feature>
<sequence length="511" mass="58051">MLLRILILIFCFQLASCGEGSAGSGSAGHVNYGYWDENGFWIEGGVPSGQGYPNSVDGSTAWNQGYTQNQNTFHPHTGHGYPPSSVDGSTAWNQDGSNASYNFDGVTQQFGNLNLHGDPSYVYGNQYEHHIPMSTYGQTRTVGGSQKQSGGASSSRSRGKRIKQDNSPPEGLRNQGEGQGGENVHGEEHMPLSIDPNEPKQYRVEIYLKRFDGGTVLLLEPWEGRDEYSTINIEKVLLTLGIANVEYHPPENIGNRTKDKKLYGKVKFLERSLDLKARPNKVITTNELADSIADLDNNKNRPSNWKVDGKNYKDPKFEPLLDGHIMVVLHDLEDGVEKFRIHFTMNRINLFDTVNRKNYFVIPHEGELVIMPEENIWNKGDPIRGSRWKDEKFYSEDEGEIRVFTRQLTLYQLLNLAYYKVNPFGKKPTPFKCGHFAYEFIMAIAADAFKGNLLQYENWPENFRFIDDQIEEKCRSTAFDHSSRKLAKLARFNDYDNDKYTQAIPIIPPNH</sequence>
<feature type="compositionally biased region" description="Low complexity" evidence="1">
    <location>
        <begin position="143"/>
        <end position="156"/>
    </location>
</feature>
<reference evidence="4" key="1">
    <citation type="submission" date="2022-11" db="UniProtKB">
        <authorList>
            <consortium name="WormBaseParasite"/>
        </authorList>
    </citation>
    <scope>IDENTIFICATION</scope>
</reference>
<dbReference type="WBParaSite" id="scaffold1955_cov147.g3946">
    <property type="protein sequence ID" value="scaffold1955_cov147.g3946"/>
    <property type="gene ID" value="scaffold1955_cov147.g3946"/>
</dbReference>
<evidence type="ECO:0000313" key="3">
    <source>
        <dbReference type="Proteomes" id="UP000887561"/>
    </source>
</evidence>
<evidence type="ECO:0000313" key="4">
    <source>
        <dbReference type="WBParaSite" id="scaffold1955_cov147.g3946"/>
    </source>
</evidence>